<reference evidence="1 2" key="1">
    <citation type="submission" date="2014-03" db="EMBL/GenBank/DDBJ databases">
        <title>Sequencing and Comparison of Genomes and Transcriptome Profiles of Human Ehrlichiosis Agents.</title>
        <authorList>
            <person name="Lin M."/>
            <person name="Daugherty S.C."/>
            <person name="Nagaraj S."/>
            <person name="Cheng Z."/>
            <person name="Xiong Q."/>
            <person name="Lin F.-Y."/>
            <person name="Sengamalay N."/>
            <person name="Ott S."/>
            <person name="Godinez A."/>
            <person name="Tallon L.J."/>
            <person name="Sadzewicz L."/>
            <person name="Fraser C.M."/>
            <person name="Dunning Hotopp J.C."/>
            <person name="Rikihisa Y."/>
        </authorList>
    </citation>
    <scope>NUCLEOTIDE SEQUENCE [LARGE SCALE GENOMIC DNA]</scope>
    <source>
        <strain evidence="1 2">HF</strain>
    </source>
</reference>
<proteinExistence type="predicted"/>
<organism evidence="1 2">
    <name type="scientific">Ehrlichia japonica</name>
    <dbReference type="NCBI Taxonomy" id="391036"/>
    <lineage>
        <taxon>Bacteria</taxon>
        <taxon>Pseudomonadati</taxon>
        <taxon>Pseudomonadota</taxon>
        <taxon>Alphaproteobacteria</taxon>
        <taxon>Rickettsiales</taxon>
        <taxon>Anaplasmataceae</taxon>
        <taxon>Ehrlichia</taxon>
    </lineage>
</organism>
<dbReference type="AlphaFoldDB" id="X5GK54"/>
<dbReference type="Proteomes" id="UP000023762">
    <property type="component" value="Chromosome"/>
</dbReference>
<dbReference type="EMBL" id="CP007474">
    <property type="protein sequence ID" value="AHX04838.1"/>
    <property type="molecule type" value="Genomic_DNA"/>
</dbReference>
<protein>
    <submittedName>
        <fullName evidence="1">Putative membrane protein</fullName>
    </submittedName>
</protein>
<dbReference type="HOGENOM" id="CLU_3327419_0_0_5"/>
<evidence type="ECO:0000313" key="1">
    <source>
        <dbReference type="EMBL" id="AHX04838.1"/>
    </source>
</evidence>
<keyword evidence="2" id="KW-1185">Reference proteome</keyword>
<sequence>MFLSVFVICAGVCVACDYVFRSFLISTILMIKLHLVLL</sequence>
<dbReference type="KEGG" id="ehh:EHF_0689"/>
<evidence type="ECO:0000313" key="2">
    <source>
        <dbReference type="Proteomes" id="UP000023762"/>
    </source>
</evidence>
<accession>X5GK54</accession>
<gene>
    <name evidence="1" type="ORF">EHF_0689</name>
</gene>
<name>X5GK54_9RICK</name>